<feature type="transmembrane region" description="Helical" evidence="2">
    <location>
        <begin position="45"/>
        <end position="64"/>
    </location>
</feature>
<evidence type="ECO:0000313" key="3">
    <source>
        <dbReference type="EMBL" id="CUH98907.1"/>
    </source>
</evidence>
<dbReference type="AlphaFoldDB" id="A0A0P1H7F6"/>
<feature type="transmembrane region" description="Helical" evidence="2">
    <location>
        <begin position="152"/>
        <end position="169"/>
    </location>
</feature>
<gene>
    <name evidence="3" type="ORF">PHA8399_01023</name>
</gene>
<reference evidence="3 4" key="1">
    <citation type="submission" date="2015-09" db="EMBL/GenBank/DDBJ databases">
        <authorList>
            <consortium name="Swine Surveillance"/>
        </authorList>
    </citation>
    <scope>NUCLEOTIDE SEQUENCE [LARGE SCALE GENOMIC DNA]</scope>
    <source>
        <strain evidence="3 4">CECT 8399</strain>
    </source>
</reference>
<feature type="compositionally biased region" description="Low complexity" evidence="1">
    <location>
        <begin position="235"/>
        <end position="249"/>
    </location>
</feature>
<evidence type="ECO:0000256" key="1">
    <source>
        <dbReference type="SAM" id="MobiDB-lite"/>
    </source>
</evidence>
<feature type="transmembrane region" description="Helical" evidence="2">
    <location>
        <begin position="189"/>
        <end position="211"/>
    </location>
</feature>
<feature type="transmembrane region" description="Helical" evidence="2">
    <location>
        <begin position="70"/>
        <end position="87"/>
    </location>
</feature>
<name>A0A0P1H7F6_9RHOB</name>
<evidence type="ECO:0000256" key="2">
    <source>
        <dbReference type="SAM" id="Phobius"/>
    </source>
</evidence>
<sequence>MANVENGQADAGNRAPLSAAEVGALAHLYRGEVYRSVMWRTRLDITTNWAVVTLGVALSISYSSPEASPLPLILVGILIIFFLMLEARRYRFYNVFRARARWLEKHFYAPMLHDGDLHLEENWQKVLAQDYNRPDYHINLLQSIGRRIKRNYLWVLLIQSLAYAGKIAVHPRPIESFDQALERAEIGPLPGGVVIAAGVLYVVSWSCIAIWSSLYDQQGLGIHPPASGRKPKTLADSAAAQAAGQSHQR</sequence>
<dbReference type="Pfam" id="PF10028">
    <property type="entry name" value="DUF2270"/>
    <property type="match status" value="1"/>
</dbReference>
<evidence type="ECO:0000313" key="4">
    <source>
        <dbReference type="Proteomes" id="UP000051326"/>
    </source>
</evidence>
<dbReference type="EMBL" id="CYSR01000010">
    <property type="protein sequence ID" value="CUH98907.1"/>
    <property type="molecule type" value="Genomic_DNA"/>
</dbReference>
<organism evidence="3 4">
    <name type="scientific">Leisingera aquaemixtae</name>
    <dbReference type="NCBI Taxonomy" id="1396826"/>
    <lineage>
        <taxon>Bacteria</taxon>
        <taxon>Pseudomonadati</taxon>
        <taxon>Pseudomonadota</taxon>
        <taxon>Alphaproteobacteria</taxon>
        <taxon>Rhodobacterales</taxon>
        <taxon>Roseobacteraceae</taxon>
        <taxon>Leisingera</taxon>
    </lineage>
</organism>
<accession>A0A0P1H7F6</accession>
<proteinExistence type="predicted"/>
<dbReference type="Proteomes" id="UP000051326">
    <property type="component" value="Unassembled WGS sequence"/>
</dbReference>
<feature type="region of interest" description="Disordered" evidence="1">
    <location>
        <begin position="226"/>
        <end position="249"/>
    </location>
</feature>
<keyword evidence="2" id="KW-1133">Transmembrane helix</keyword>
<dbReference type="InterPro" id="IPR014470">
    <property type="entry name" value="UCP01500"/>
</dbReference>
<keyword evidence="2" id="KW-0812">Transmembrane</keyword>
<dbReference type="STRING" id="1396826.PHA8399_01023"/>
<dbReference type="RefSeq" id="WP_058285097.1">
    <property type="nucleotide sequence ID" value="NZ_CYSR01000010.1"/>
</dbReference>
<keyword evidence="2" id="KW-0472">Membrane</keyword>
<protein>
    <submittedName>
        <fullName evidence="3">Putative integral membrane protein</fullName>
    </submittedName>
</protein>